<dbReference type="Proteomes" id="UP000029055">
    <property type="component" value="Unassembled WGS sequence"/>
</dbReference>
<sequence>MTARGSETRKRIVDQAVRDIREHGYGQVSLRSLAAELGLTTGSVYRHFESKEELLNAAGYEMSQIINDAVVPSVADKGERPSGGSVAASGNTAISDISTSDVASDGDHDDIEDRGAASNVNAGSDAADSNVEILLGIADRLLQLMRDDPYGVEFLFFGPLYGMATKQPGAVETPRFLATLLGICARLCERYDASVDPKQLFVQIWAFIQGYGNLIMRGVAEYDASMLREALMRLLGKPSPEPSAPSPPPDARKHAAK</sequence>
<dbReference type="EMBL" id="JGZR01000008">
    <property type="protein sequence ID" value="KFJ02484.1"/>
    <property type="molecule type" value="Genomic_DNA"/>
</dbReference>
<dbReference type="Gene3D" id="1.10.357.10">
    <property type="entry name" value="Tetracycline Repressor, domain 2"/>
    <property type="match status" value="1"/>
</dbReference>
<dbReference type="PANTHER" id="PTHR30055">
    <property type="entry name" value="HTH-TYPE TRANSCRIPTIONAL REGULATOR RUTR"/>
    <property type="match status" value="1"/>
</dbReference>
<evidence type="ECO:0000256" key="4">
    <source>
        <dbReference type="PROSITE-ProRule" id="PRU00335"/>
    </source>
</evidence>
<reference evidence="7 8" key="1">
    <citation type="submission" date="2014-03" db="EMBL/GenBank/DDBJ databases">
        <title>Genomics of Bifidobacteria.</title>
        <authorList>
            <person name="Ventura M."/>
            <person name="Milani C."/>
            <person name="Lugli G.A."/>
        </authorList>
    </citation>
    <scope>NUCLEOTIDE SEQUENCE [LARGE SCALE GENOMIC DNA]</scope>
    <source>
        <strain evidence="7 8">LMG 11597</strain>
    </source>
</reference>
<dbReference type="OrthoDB" id="3627020at2"/>
<dbReference type="SUPFAM" id="SSF46689">
    <property type="entry name" value="Homeodomain-like"/>
    <property type="match status" value="1"/>
</dbReference>
<proteinExistence type="predicted"/>
<evidence type="ECO:0000313" key="7">
    <source>
        <dbReference type="EMBL" id="KFJ02484.1"/>
    </source>
</evidence>
<dbReference type="InterPro" id="IPR050109">
    <property type="entry name" value="HTH-type_TetR-like_transc_reg"/>
</dbReference>
<dbReference type="GO" id="GO:0003700">
    <property type="term" value="F:DNA-binding transcription factor activity"/>
    <property type="evidence" value="ECO:0007669"/>
    <property type="project" value="TreeGrafter"/>
</dbReference>
<dbReference type="RefSeq" id="WP_024464224.1">
    <property type="nucleotide sequence ID" value="NZ_CP062939.1"/>
</dbReference>
<evidence type="ECO:0000256" key="3">
    <source>
        <dbReference type="ARBA" id="ARBA00023163"/>
    </source>
</evidence>
<feature type="domain" description="HTH tetR-type" evidence="6">
    <location>
        <begin position="6"/>
        <end position="66"/>
    </location>
</feature>
<gene>
    <name evidence="7" type="ORF">BISU_1683</name>
</gene>
<dbReference type="InterPro" id="IPR023772">
    <property type="entry name" value="DNA-bd_HTH_TetR-type_CS"/>
</dbReference>
<dbReference type="Pfam" id="PF00440">
    <property type="entry name" value="TetR_N"/>
    <property type="match status" value="1"/>
</dbReference>
<dbReference type="PROSITE" id="PS50977">
    <property type="entry name" value="HTH_TETR_2"/>
    <property type="match status" value="1"/>
</dbReference>
<evidence type="ECO:0000313" key="8">
    <source>
        <dbReference type="Proteomes" id="UP000029055"/>
    </source>
</evidence>
<evidence type="ECO:0000259" key="6">
    <source>
        <dbReference type="PROSITE" id="PS50977"/>
    </source>
</evidence>
<dbReference type="AlphaFoldDB" id="A0A087E3Y3"/>
<keyword evidence="8" id="KW-1185">Reference proteome</keyword>
<dbReference type="PANTHER" id="PTHR30055:SF234">
    <property type="entry name" value="HTH-TYPE TRANSCRIPTIONAL REGULATOR BETI"/>
    <property type="match status" value="1"/>
</dbReference>
<feature type="region of interest" description="Disordered" evidence="5">
    <location>
        <begin position="97"/>
        <end position="123"/>
    </location>
</feature>
<evidence type="ECO:0000256" key="2">
    <source>
        <dbReference type="ARBA" id="ARBA00023125"/>
    </source>
</evidence>
<feature type="DNA-binding region" description="H-T-H motif" evidence="4">
    <location>
        <begin position="29"/>
        <end position="48"/>
    </location>
</feature>
<protein>
    <submittedName>
        <fullName evidence="7">Transcriptional regulator tetR family</fullName>
    </submittedName>
</protein>
<dbReference type="PROSITE" id="PS01081">
    <property type="entry name" value="HTH_TETR_1"/>
    <property type="match status" value="1"/>
</dbReference>
<organism evidence="7 8">
    <name type="scientific">Bifidobacterium subtile</name>
    <dbReference type="NCBI Taxonomy" id="77635"/>
    <lineage>
        <taxon>Bacteria</taxon>
        <taxon>Bacillati</taxon>
        <taxon>Actinomycetota</taxon>
        <taxon>Actinomycetes</taxon>
        <taxon>Bifidobacteriales</taxon>
        <taxon>Bifidobacteriaceae</taxon>
        <taxon>Bifidobacterium</taxon>
    </lineage>
</organism>
<dbReference type="InterPro" id="IPR009057">
    <property type="entry name" value="Homeodomain-like_sf"/>
</dbReference>
<dbReference type="PRINTS" id="PR00455">
    <property type="entry name" value="HTHTETR"/>
</dbReference>
<accession>A0A087E3Y3</accession>
<dbReference type="InterPro" id="IPR001647">
    <property type="entry name" value="HTH_TetR"/>
</dbReference>
<keyword evidence="1" id="KW-0805">Transcription regulation</keyword>
<name>A0A087E3Y3_9BIFI</name>
<evidence type="ECO:0000256" key="1">
    <source>
        <dbReference type="ARBA" id="ARBA00023015"/>
    </source>
</evidence>
<evidence type="ECO:0000256" key="5">
    <source>
        <dbReference type="SAM" id="MobiDB-lite"/>
    </source>
</evidence>
<comment type="caution">
    <text evidence="7">The sequence shown here is derived from an EMBL/GenBank/DDBJ whole genome shotgun (WGS) entry which is preliminary data.</text>
</comment>
<keyword evidence="3" id="KW-0804">Transcription</keyword>
<dbReference type="GO" id="GO:0000976">
    <property type="term" value="F:transcription cis-regulatory region binding"/>
    <property type="evidence" value="ECO:0007669"/>
    <property type="project" value="TreeGrafter"/>
</dbReference>
<feature type="compositionally biased region" description="Pro residues" evidence="5">
    <location>
        <begin position="239"/>
        <end position="249"/>
    </location>
</feature>
<dbReference type="eggNOG" id="COG1309">
    <property type="taxonomic scope" value="Bacteria"/>
</dbReference>
<keyword evidence="2 4" id="KW-0238">DNA-binding</keyword>
<dbReference type="STRING" id="77635.BISU_1683"/>
<feature type="region of interest" description="Disordered" evidence="5">
    <location>
        <begin position="237"/>
        <end position="257"/>
    </location>
</feature>